<dbReference type="RefSeq" id="WP_062605853.1">
    <property type="nucleotide sequence ID" value="NZ_FCOX02000015.1"/>
</dbReference>
<dbReference type="OrthoDB" id="9009370at2"/>
<dbReference type="EMBL" id="FCOX02000015">
    <property type="protein sequence ID" value="SAK75120.1"/>
    <property type="molecule type" value="Genomic_DNA"/>
</dbReference>
<keyword evidence="2" id="KW-1185">Reference proteome</keyword>
<name>A0A158BYR3_9BURK</name>
<dbReference type="AlphaFoldDB" id="A0A158BYR3"/>
<dbReference type="Proteomes" id="UP000071859">
    <property type="component" value="Unassembled WGS sequence"/>
</dbReference>
<evidence type="ECO:0008006" key="3">
    <source>
        <dbReference type="Google" id="ProtNLM"/>
    </source>
</evidence>
<organism evidence="1 2">
    <name type="scientific">Caballeronia calidae</name>
    <dbReference type="NCBI Taxonomy" id="1777139"/>
    <lineage>
        <taxon>Bacteria</taxon>
        <taxon>Pseudomonadati</taxon>
        <taxon>Pseudomonadota</taxon>
        <taxon>Betaproteobacteria</taxon>
        <taxon>Burkholderiales</taxon>
        <taxon>Burkholderiaceae</taxon>
        <taxon>Caballeronia</taxon>
    </lineage>
</organism>
<reference evidence="1" key="1">
    <citation type="submission" date="2016-01" db="EMBL/GenBank/DDBJ databases">
        <authorList>
            <person name="Peeters C."/>
        </authorList>
    </citation>
    <scope>NUCLEOTIDE SEQUENCE</scope>
    <source>
        <strain evidence="1">LMG 29321</strain>
    </source>
</reference>
<comment type="caution">
    <text evidence="1">The sequence shown here is derived from an EMBL/GenBank/DDBJ whole genome shotgun (WGS) entry which is preliminary data.</text>
</comment>
<evidence type="ECO:0000313" key="2">
    <source>
        <dbReference type="Proteomes" id="UP000071859"/>
    </source>
</evidence>
<proteinExistence type="predicted"/>
<protein>
    <recommendedName>
        <fullName evidence="3">Transcriptional regulator</fullName>
    </recommendedName>
</protein>
<accession>A0A158BYR3</accession>
<sequence length="87" mass="9763">MTAHDFSQFSWDEQEDVKAVLANRGLELRDFQITDDVDIPAGNKTGATRRISVTRIANGKKAIYDTDHFAPWLTDFAEALEAGDFDD</sequence>
<gene>
    <name evidence="1" type="ORF">AWB78_03258</name>
</gene>
<evidence type="ECO:0000313" key="1">
    <source>
        <dbReference type="EMBL" id="SAK75120.1"/>
    </source>
</evidence>